<dbReference type="GeneID" id="303203505"/>
<feature type="transmembrane region" description="Helical" evidence="2">
    <location>
        <begin position="147"/>
        <end position="169"/>
    </location>
</feature>
<dbReference type="RefSeq" id="WP_026502453.1">
    <property type="nucleotide sequence ID" value="NZ_JGYQ01000007.1"/>
</dbReference>
<keyword evidence="2" id="KW-0472">Membrane</keyword>
<protein>
    <submittedName>
        <fullName evidence="3">Uncharacterized protein</fullName>
    </submittedName>
</protein>
<feature type="transmembrane region" description="Helical" evidence="2">
    <location>
        <begin position="103"/>
        <end position="127"/>
    </location>
</feature>
<dbReference type="AlphaFoldDB" id="A0A086ZNS6"/>
<keyword evidence="4" id="KW-1185">Reference proteome</keyword>
<keyword evidence="2" id="KW-0812">Transmembrane</keyword>
<evidence type="ECO:0000256" key="2">
    <source>
        <dbReference type="SAM" id="Phobius"/>
    </source>
</evidence>
<keyword evidence="2" id="KW-1133">Transmembrane helix</keyword>
<dbReference type="EMBL" id="JGYQ01000007">
    <property type="protein sequence ID" value="KFI48176.1"/>
    <property type="molecule type" value="Genomic_DNA"/>
</dbReference>
<feature type="region of interest" description="Disordered" evidence="1">
    <location>
        <begin position="1"/>
        <end position="39"/>
    </location>
</feature>
<sequence length="269" mass="29633">MDDASENTIPPQQYSPTSPSAPVTAPDTAGATPPDRQDWVQETGKTTKEKILNARFDFSETFTLVFAVLVGMLSVIMPIIAIVPAILIGGFDFPMSEWRVLDRFYYICALLCVPMLTVTAVMCCALLRDGFQHKSETGPNLRPFEAVIAILVIVAALIASTHFFFIPAVKDIPYVGNPEQVTLTNISTSRQEGYDVNCGNYGCHRTFYHVVGTDANGKQEDVEVDKALYYRCDGSAHTVKGGKLIISRLPNTHLEISYSCPYVDSPLRQ</sequence>
<evidence type="ECO:0000313" key="3">
    <source>
        <dbReference type="EMBL" id="KFI48176.1"/>
    </source>
</evidence>
<comment type="caution">
    <text evidence="3">The sequence shown here is derived from an EMBL/GenBank/DDBJ whole genome shotgun (WGS) entry which is preliminary data.</text>
</comment>
<feature type="compositionally biased region" description="Low complexity" evidence="1">
    <location>
        <begin position="15"/>
        <end position="29"/>
    </location>
</feature>
<accession>A0A086ZNS6</accession>
<evidence type="ECO:0000313" key="4">
    <source>
        <dbReference type="Proteomes" id="UP000029093"/>
    </source>
</evidence>
<name>A0A086ZNS6_9BIFI</name>
<feature type="compositionally biased region" description="Polar residues" evidence="1">
    <location>
        <begin position="1"/>
        <end position="14"/>
    </location>
</feature>
<organism evidence="3 4">
    <name type="scientific">Bifidobacterium boum</name>
    <dbReference type="NCBI Taxonomy" id="78343"/>
    <lineage>
        <taxon>Bacteria</taxon>
        <taxon>Bacillati</taxon>
        <taxon>Actinomycetota</taxon>
        <taxon>Actinomycetes</taxon>
        <taxon>Bifidobacteriales</taxon>
        <taxon>Bifidobacteriaceae</taxon>
        <taxon>Bifidobacterium</taxon>
    </lineage>
</organism>
<gene>
    <name evidence="3" type="ORF">BBOU_0303</name>
</gene>
<proteinExistence type="predicted"/>
<reference evidence="3 4" key="1">
    <citation type="submission" date="2014-03" db="EMBL/GenBank/DDBJ databases">
        <title>Genomics of Bifidobacteria.</title>
        <authorList>
            <person name="Ventura M."/>
            <person name="Milani C."/>
            <person name="Lugli G.A."/>
        </authorList>
    </citation>
    <scope>NUCLEOTIDE SEQUENCE [LARGE SCALE GENOMIC DNA]</scope>
    <source>
        <strain evidence="3 4">LMG 10736</strain>
    </source>
</reference>
<dbReference type="OrthoDB" id="9909546at2"/>
<feature type="transmembrane region" description="Helical" evidence="2">
    <location>
        <begin position="64"/>
        <end position="91"/>
    </location>
</feature>
<evidence type="ECO:0000256" key="1">
    <source>
        <dbReference type="SAM" id="MobiDB-lite"/>
    </source>
</evidence>
<dbReference type="Proteomes" id="UP000029093">
    <property type="component" value="Unassembled WGS sequence"/>
</dbReference>